<dbReference type="AlphaFoldDB" id="A4J354"/>
<organism evidence="2 3">
    <name type="scientific">Desulforamulus reducens (strain ATCC BAA-1160 / DSM 100696 / MI-1)</name>
    <name type="common">Desulfotomaculum reducens</name>
    <dbReference type="NCBI Taxonomy" id="349161"/>
    <lineage>
        <taxon>Bacteria</taxon>
        <taxon>Bacillati</taxon>
        <taxon>Bacillota</taxon>
        <taxon>Clostridia</taxon>
        <taxon>Eubacteriales</taxon>
        <taxon>Peptococcaceae</taxon>
        <taxon>Desulforamulus</taxon>
    </lineage>
</organism>
<accession>A4J354</accession>
<dbReference type="KEGG" id="drm:Dred_0972"/>
<evidence type="ECO:0000313" key="2">
    <source>
        <dbReference type="EMBL" id="ABO49507.1"/>
    </source>
</evidence>
<feature type="region of interest" description="Disordered" evidence="1">
    <location>
        <begin position="75"/>
        <end position="108"/>
    </location>
</feature>
<dbReference type="EMBL" id="CP000612">
    <property type="protein sequence ID" value="ABO49507.1"/>
    <property type="molecule type" value="Genomic_DNA"/>
</dbReference>
<dbReference type="STRING" id="349161.Dred_0972"/>
<feature type="compositionally biased region" description="Basic and acidic residues" evidence="1">
    <location>
        <begin position="85"/>
        <end position="96"/>
    </location>
</feature>
<protein>
    <submittedName>
        <fullName evidence="2">Uncharacterized protein</fullName>
    </submittedName>
</protein>
<proteinExistence type="predicted"/>
<dbReference type="Proteomes" id="UP000001556">
    <property type="component" value="Chromosome"/>
</dbReference>
<evidence type="ECO:0000256" key="1">
    <source>
        <dbReference type="SAM" id="MobiDB-lite"/>
    </source>
</evidence>
<evidence type="ECO:0000313" key="3">
    <source>
        <dbReference type="Proteomes" id="UP000001556"/>
    </source>
</evidence>
<reference evidence="2 3" key="1">
    <citation type="submission" date="2007-03" db="EMBL/GenBank/DDBJ databases">
        <title>Complete sequence of Desulfotomaculum reducens MI-1.</title>
        <authorList>
            <consortium name="US DOE Joint Genome Institute"/>
            <person name="Copeland A."/>
            <person name="Lucas S."/>
            <person name="Lapidus A."/>
            <person name="Barry K."/>
            <person name="Detter J.C."/>
            <person name="Glavina del Rio T."/>
            <person name="Hammon N."/>
            <person name="Israni S."/>
            <person name="Dalin E."/>
            <person name="Tice H."/>
            <person name="Pitluck S."/>
            <person name="Sims D."/>
            <person name="Brettin T."/>
            <person name="Bruce D."/>
            <person name="Han C."/>
            <person name="Tapia R."/>
            <person name="Schmutz J."/>
            <person name="Larimer F."/>
            <person name="Land M."/>
            <person name="Hauser L."/>
            <person name="Kyrpides N."/>
            <person name="Kim E."/>
            <person name="Tebo B.M."/>
            <person name="Richardson P."/>
        </authorList>
    </citation>
    <scope>NUCLEOTIDE SEQUENCE [LARGE SCALE GENOMIC DNA]</scope>
    <source>
        <strain evidence="2 3">MI-1</strain>
    </source>
</reference>
<gene>
    <name evidence="2" type="ordered locus">Dred_0972</name>
</gene>
<dbReference type="HOGENOM" id="CLU_2192796_0_0_9"/>
<sequence>MAKSRPGRRVEFRLPEDHPFFTVVPLGERQDWLAEKITAALETESVKVKTDPDKTIQRIEEKIDQILGVMASGISISGQTPTEQPKQEEPIEEKPKPAVKNPRALLDF</sequence>
<keyword evidence="3" id="KW-1185">Reference proteome</keyword>
<name>A4J354_DESRM</name>